<sequence length="615" mass="65611">MSSLRTLGRATALARQAAPTQVVAYLGVSLAVGLTPLAAAWLTKLVIDRLVSGPVAWRDLIGLVAALAATGITAALLPSAARYLRRETERRIRLDATARLYAAVDRFVGLRRFEDPAFLDRIQIARTSGVNAPGMVVDSGLGVTSAAITVVGFGGTLFLLGPWVAMTVLVAAVPALLAELALSRRRAALVAEVGQAERREVFYAGLLTNGQAAKEIRLFGSGPYLWGKMAAELRAINEGHRRLDRRELATQAGLALLGAGVAAGLLLWTVRSVTVGVLTVGDVALVVAAVASVQSALSGLVTDAAGIHQARLLFGHYVAVVDAGPDLPLRPKPLVAPPLRRGIELRDVWFRYTDDGPWVLRGVNLLIPAERCTAVVGLNGAGKSTLVKLMCRLYDPTRGAVLWDGVDLRDVDPAQLRHRIRAVFQDATTYDLTARENVALGDLTALHDPVRVERAARRAGVHDVIARLPHGYETPLTRTFFSGADRADASTGVVLSGGQWQRLSIARGLVLDRPDLLVLDEPSSALDAEAEYEVHTRLRAHRRGLTSLLVSHRLGVVREADLIVVLDGGRIVERGGHDELVAAGGAYGRLFTLQAAGYRATGRDDQPVPVAGEMG</sequence>
<dbReference type="PROSITE" id="PS50929">
    <property type="entry name" value="ABC_TM1F"/>
    <property type="match status" value="1"/>
</dbReference>
<keyword evidence="5" id="KW-1133">Transmembrane helix</keyword>
<dbReference type="GO" id="GO:0015421">
    <property type="term" value="F:ABC-type oligopeptide transporter activity"/>
    <property type="evidence" value="ECO:0007669"/>
    <property type="project" value="TreeGrafter"/>
</dbReference>
<evidence type="ECO:0000256" key="5">
    <source>
        <dbReference type="ARBA" id="ARBA00022989"/>
    </source>
</evidence>
<keyword evidence="2" id="KW-0812">Transmembrane</keyword>
<dbReference type="Pfam" id="PF00005">
    <property type="entry name" value="ABC_tran"/>
    <property type="match status" value="1"/>
</dbReference>
<evidence type="ECO:0000256" key="4">
    <source>
        <dbReference type="ARBA" id="ARBA00022840"/>
    </source>
</evidence>
<dbReference type="InterPro" id="IPR003439">
    <property type="entry name" value="ABC_transporter-like_ATP-bd"/>
</dbReference>
<dbReference type="InterPro" id="IPR003593">
    <property type="entry name" value="AAA+_ATPase"/>
</dbReference>
<dbReference type="InterPro" id="IPR027417">
    <property type="entry name" value="P-loop_NTPase"/>
</dbReference>
<dbReference type="GO" id="GO:0005524">
    <property type="term" value="F:ATP binding"/>
    <property type="evidence" value="ECO:0007669"/>
    <property type="project" value="UniProtKB-KW"/>
</dbReference>
<comment type="subcellular location">
    <subcellularLocation>
        <location evidence="1">Cell membrane</location>
        <topology evidence="1">Multi-pass membrane protein</topology>
    </subcellularLocation>
</comment>
<keyword evidence="6" id="KW-0472">Membrane</keyword>
<protein>
    <submittedName>
        <fullName evidence="7">ATP-binding cassette subfamily B protein</fullName>
    </submittedName>
</protein>
<dbReference type="PROSITE" id="PS00211">
    <property type="entry name" value="ABC_TRANSPORTER_1"/>
    <property type="match status" value="1"/>
</dbReference>
<dbReference type="PROSITE" id="PS50893">
    <property type="entry name" value="ABC_TRANSPORTER_2"/>
    <property type="match status" value="1"/>
</dbReference>
<dbReference type="PANTHER" id="PTHR43394:SF1">
    <property type="entry name" value="ATP-BINDING CASSETTE SUB-FAMILY B MEMBER 10, MITOCHONDRIAL"/>
    <property type="match status" value="1"/>
</dbReference>
<evidence type="ECO:0000256" key="3">
    <source>
        <dbReference type="ARBA" id="ARBA00022741"/>
    </source>
</evidence>
<dbReference type="Gene3D" id="3.40.50.300">
    <property type="entry name" value="P-loop containing nucleotide triphosphate hydrolases"/>
    <property type="match status" value="1"/>
</dbReference>
<dbReference type="GO" id="GO:0016887">
    <property type="term" value="F:ATP hydrolysis activity"/>
    <property type="evidence" value="ECO:0007669"/>
    <property type="project" value="InterPro"/>
</dbReference>
<dbReference type="AlphaFoldDB" id="A0A562WLL5"/>
<evidence type="ECO:0000256" key="6">
    <source>
        <dbReference type="ARBA" id="ARBA00023136"/>
    </source>
</evidence>
<evidence type="ECO:0000313" key="7">
    <source>
        <dbReference type="EMBL" id="TWJ30424.1"/>
    </source>
</evidence>
<dbReference type="SUPFAM" id="SSF52540">
    <property type="entry name" value="P-loop containing nucleoside triphosphate hydrolases"/>
    <property type="match status" value="1"/>
</dbReference>
<dbReference type="GO" id="GO:0005886">
    <property type="term" value="C:plasma membrane"/>
    <property type="evidence" value="ECO:0007669"/>
    <property type="project" value="UniProtKB-SubCell"/>
</dbReference>
<name>A0A562WLL5_9ACTN</name>
<dbReference type="Gene3D" id="1.20.1560.10">
    <property type="entry name" value="ABC transporter type 1, transmembrane domain"/>
    <property type="match status" value="1"/>
</dbReference>
<dbReference type="SMART" id="SM00382">
    <property type="entry name" value="AAA"/>
    <property type="match status" value="1"/>
</dbReference>
<evidence type="ECO:0000313" key="8">
    <source>
        <dbReference type="Proteomes" id="UP000319728"/>
    </source>
</evidence>
<evidence type="ECO:0000256" key="2">
    <source>
        <dbReference type="ARBA" id="ARBA00022692"/>
    </source>
</evidence>
<keyword evidence="3" id="KW-0547">Nucleotide-binding</keyword>
<dbReference type="Proteomes" id="UP000319728">
    <property type="component" value="Unassembled WGS sequence"/>
</dbReference>
<dbReference type="InterPro" id="IPR017871">
    <property type="entry name" value="ABC_transporter-like_CS"/>
</dbReference>
<dbReference type="InterPro" id="IPR039421">
    <property type="entry name" value="Type_1_exporter"/>
</dbReference>
<accession>A0A562WLL5</accession>
<keyword evidence="8" id="KW-1185">Reference proteome</keyword>
<dbReference type="PANTHER" id="PTHR43394">
    <property type="entry name" value="ATP-DEPENDENT PERMEASE MDL1, MITOCHONDRIAL"/>
    <property type="match status" value="1"/>
</dbReference>
<keyword evidence="4 7" id="KW-0067">ATP-binding</keyword>
<proteinExistence type="predicted"/>
<evidence type="ECO:0000256" key="1">
    <source>
        <dbReference type="ARBA" id="ARBA00004651"/>
    </source>
</evidence>
<dbReference type="SUPFAM" id="SSF90123">
    <property type="entry name" value="ABC transporter transmembrane region"/>
    <property type="match status" value="1"/>
</dbReference>
<gene>
    <name evidence="7" type="ORF">JD81_03963</name>
</gene>
<reference evidence="7 8" key="1">
    <citation type="submission" date="2019-07" db="EMBL/GenBank/DDBJ databases">
        <title>R&amp;d 2014.</title>
        <authorList>
            <person name="Klenk H.-P."/>
        </authorList>
    </citation>
    <scope>NUCLEOTIDE SEQUENCE [LARGE SCALE GENOMIC DNA]</scope>
    <source>
        <strain evidence="7 8">DSM 43912</strain>
    </source>
</reference>
<dbReference type="OrthoDB" id="9806127at2"/>
<organism evidence="7 8">
    <name type="scientific">Micromonospora sagamiensis</name>
    <dbReference type="NCBI Taxonomy" id="47875"/>
    <lineage>
        <taxon>Bacteria</taxon>
        <taxon>Bacillati</taxon>
        <taxon>Actinomycetota</taxon>
        <taxon>Actinomycetes</taxon>
        <taxon>Micromonosporales</taxon>
        <taxon>Micromonosporaceae</taxon>
        <taxon>Micromonospora</taxon>
    </lineage>
</organism>
<dbReference type="InterPro" id="IPR011527">
    <property type="entry name" value="ABC1_TM_dom"/>
</dbReference>
<dbReference type="EMBL" id="VLLP01000001">
    <property type="protein sequence ID" value="TWJ30424.1"/>
    <property type="molecule type" value="Genomic_DNA"/>
</dbReference>
<dbReference type="RefSeq" id="WP_145819129.1">
    <property type="nucleotide sequence ID" value="NZ_AP023438.1"/>
</dbReference>
<comment type="caution">
    <text evidence="7">The sequence shown here is derived from an EMBL/GenBank/DDBJ whole genome shotgun (WGS) entry which is preliminary data.</text>
</comment>
<dbReference type="InterPro" id="IPR036640">
    <property type="entry name" value="ABC1_TM_sf"/>
</dbReference>